<dbReference type="Pfam" id="PF01968">
    <property type="entry name" value="Hydantoinase_A"/>
    <property type="match status" value="1"/>
</dbReference>
<dbReference type="PANTHER" id="PTHR11365">
    <property type="entry name" value="5-OXOPROLINASE RELATED"/>
    <property type="match status" value="1"/>
</dbReference>
<comment type="caution">
    <text evidence="4">The sequence shown here is derived from an EMBL/GenBank/DDBJ whole genome shotgun (WGS) entry which is preliminary data.</text>
</comment>
<feature type="domain" description="Hydantoinase A/oxoprolinase" evidence="1">
    <location>
        <begin position="210"/>
        <end position="497"/>
    </location>
</feature>
<protein>
    <recommendedName>
        <fullName evidence="6">N-methylhydantoinase A</fullName>
    </recommendedName>
</protein>
<sequence>MVSSMDEAGLVVGVDVGGTFTDVVSVDRAGMFEVMKLPTTRSAPQKAVAQALEQLTKSGVTPDAIEKFAHGTTVATNAVLERKGGPIGLLLTEGFRDILEIGRSYRPDMYAMFLKRTTPDFLAHGTCVQTVRERITSGGRVVTEIDEASLRSAIAALVDAGVNAIAVSFIFSFDNPAHELAAKAMIAEMAPGMPVSLSHEVDPMFREYERTSITAFDAYVKPLLVTYLGEMSEDLRRARVTPPLQVMQSRGGLTAANVASSRPVRLFLSGPAGGVIGAKAAGEIVGAKNLISFDVGGTSCDIALIQDGEPIVKSTGSIGGYTVRVPMVDVNAIGAGGGSIAWIDAGGGLRVGPHSAGSEPGPAAYGRGGEDATVTDASIVLGYLDPGYFAGGTMTLDPDLAFRSVEEKVARPLGLSIEDAALGIHRVLNAQMAEGIRLVSVQRGLDPRDFALVPLGGGGGIHAVPLARDLSMPRIIVPRLPGVLAACGLLAAPVEHELFAAFNRDLSAVRDADILAAFDALEAKAAALMEAEGFAGRYDVRYALDMCYVGQAHFVEVPVARAEIDGVLEPIAARFRSLHETIHGHGEGGETRVVNVRIVASAASSVASATPQHIPTDAPLSRGTRAARFETVGAPVAATLYDRAALPEGTTIDGPAIVEQSDTTTLVEPGWSATVAAGGTLILTRT</sequence>
<feature type="domain" description="Hydantoinase/oxoprolinase N-terminal" evidence="2">
    <location>
        <begin position="12"/>
        <end position="189"/>
    </location>
</feature>
<dbReference type="EMBL" id="QHHQ01000002">
    <property type="protein sequence ID" value="RAI02485.1"/>
    <property type="molecule type" value="Genomic_DNA"/>
</dbReference>
<proteinExistence type="predicted"/>
<evidence type="ECO:0000313" key="4">
    <source>
        <dbReference type="EMBL" id="RAI02485.1"/>
    </source>
</evidence>
<organism evidence="4 5">
    <name type="scientific">Acuticoccus sediminis</name>
    <dbReference type="NCBI Taxonomy" id="2184697"/>
    <lineage>
        <taxon>Bacteria</taxon>
        <taxon>Pseudomonadati</taxon>
        <taxon>Pseudomonadota</taxon>
        <taxon>Alphaproteobacteria</taxon>
        <taxon>Hyphomicrobiales</taxon>
        <taxon>Amorphaceae</taxon>
        <taxon>Acuticoccus</taxon>
    </lineage>
</organism>
<dbReference type="GO" id="GO:0006749">
    <property type="term" value="P:glutathione metabolic process"/>
    <property type="evidence" value="ECO:0007669"/>
    <property type="project" value="TreeGrafter"/>
</dbReference>
<dbReference type="Pfam" id="PF05378">
    <property type="entry name" value="Hydant_A_N"/>
    <property type="match status" value="1"/>
</dbReference>
<dbReference type="Proteomes" id="UP000249590">
    <property type="component" value="Unassembled WGS sequence"/>
</dbReference>
<evidence type="ECO:0008006" key="6">
    <source>
        <dbReference type="Google" id="ProtNLM"/>
    </source>
</evidence>
<evidence type="ECO:0000259" key="2">
    <source>
        <dbReference type="Pfam" id="PF05378"/>
    </source>
</evidence>
<feature type="domain" description="Acetophenone carboxylase-like C-terminal" evidence="3">
    <location>
        <begin position="512"/>
        <end position="675"/>
    </location>
</feature>
<keyword evidence="5" id="KW-1185">Reference proteome</keyword>
<evidence type="ECO:0000259" key="3">
    <source>
        <dbReference type="Pfam" id="PF19278"/>
    </source>
</evidence>
<dbReference type="PANTHER" id="PTHR11365:SF23">
    <property type="entry name" value="HYPOTHETICAL 5-OXOPROLINASE (EUROFUNG)-RELATED"/>
    <property type="match status" value="1"/>
</dbReference>
<dbReference type="Pfam" id="PF19278">
    <property type="entry name" value="Hydant_A_C"/>
    <property type="match status" value="1"/>
</dbReference>
<dbReference type="SUPFAM" id="SSF53067">
    <property type="entry name" value="Actin-like ATPase domain"/>
    <property type="match status" value="1"/>
</dbReference>
<name>A0A8B2NRH0_9HYPH</name>
<evidence type="ECO:0000259" key="1">
    <source>
        <dbReference type="Pfam" id="PF01968"/>
    </source>
</evidence>
<accession>A0A8B2NRH0</accession>
<dbReference type="InterPro" id="IPR002821">
    <property type="entry name" value="Hydantoinase_A"/>
</dbReference>
<reference evidence="4 5" key="1">
    <citation type="submission" date="2018-05" db="EMBL/GenBank/DDBJ databases">
        <title>Acuticoccus sediminis sp. nov., isolated from deep-sea sediment of Indian Ocean.</title>
        <authorList>
            <person name="Liu X."/>
            <person name="Lai Q."/>
            <person name="Du Y."/>
            <person name="Sun F."/>
            <person name="Zhang X."/>
            <person name="Wang S."/>
            <person name="Shao Z."/>
        </authorList>
    </citation>
    <scope>NUCLEOTIDE SEQUENCE [LARGE SCALE GENOMIC DNA]</scope>
    <source>
        <strain evidence="4 5">PTG4-2</strain>
    </source>
</reference>
<dbReference type="GO" id="GO:0005829">
    <property type="term" value="C:cytosol"/>
    <property type="evidence" value="ECO:0007669"/>
    <property type="project" value="TreeGrafter"/>
</dbReference>
<dbReference type="InterPro" id="IPR008040">
    <property type="entry name" value="Hydant_A_N"/>
</dbReference>
<dbReference type="InterPro" id="IPR049517">
    <property type="entry name" value="ACX-like_C"/>
</dbReference>
<dbReference type="AlphaFoldDB" id="A0A8B2NRH0"/>
<dbReference type="InterPro" id="IPR043129">
    <property type="entry name" value="ATPase_NBD"/>
</dbReference>
<dbReference type="GO" id="GO:0017168">
    <property type="term" value="F:5-oxoprolinase (ATP-hydrolyzing) activity"/>
    <property type="evidence" value="ECO:0007669"/>
    <property type="project" value="TreeGrafter"/>
</dbReference>
<dbReference type="InterPro" id="IPR045079">
    <property type="entry name" value="Oxoprolinase-like"/>
</dbReference>
<gene>
    <name evidence="4" type="ORF">DLJ53_14150</name>
</gene>
<evidence type="ECO:0000313" key="5">
    <source>
        <dbReference type="Proteomes" id="UP000249590"/>
    </source>
</evidence>